<evidence type="ECO:0000256" key="11">
    <source>
        <dbReference type="ARBA" id="ARBA00022833"/>
    </source>
</evidence>
<dbReference type="GO" id="GO:0043657">
    <property type="term" value="C:host cell"/>
    <property type="evidence" value="ECO:0007669"/>
    <property type="project" value="GOC"/>
</dbReference>
<dbReference type="SUPFAM" id="SSF57756">
    <property type="entry name" value="Retrovirus zinc finger-like domains"/>
    <property type="match status" value="1"/>
</dbReference>
<dbReference type="GO" id="GO:0039620">
    <property type="term" value="C:T=7 icosahedral viral capsid"/>
    <property type="evidence" value="ECO:0007669"/>
    <property type="project" value="UniProtKB-KW"/>
</dbReference>
<keyword evidence="12" id="KW-0946">Virion</keyword>
<feature type="compositionally biased region" description="Basic residues" evidence="17">
    <location>
        <begin position="360"/>
        <end position="372"/>
    </location>
</feature>
<evidence type="ECO:0000256" key="7">
    <source>
        <dbReference type="ARBA" id="ARBA00022562"/>
    </source>
</evidence>
<dbReference type="InterPro" id="IPR036875">
    <property type="entry name" value="Znf_CCHC_sf"/>
</dbReference>
<keyword evidence="7" id="KW-1048">Host nucleus</keyword>
<evidence type="ECO:0000256" key="8">
    <source>
        <dbReference type="ARBA" id="ARBA00022723"/>
    </source>
</evidence>
<dbReference type="InterPro" id="IPR001878">
    <property type="entry name" value="Znf_CCHC"/>
</dbReference>
<dbReference type="PROSITE" id="PS50158">
    <property type="entry name" value="ZF_CCHC"/>
    <property type="match status" value="1"/>
</dbReference>
<reference evidence="19" key="1">
    <citation type="journal article" date="2015" name="Int J Virol Mol Biol">
        <title>First Molecular Characterization of Strawberry Vein Banding Virus Naturally Spread in Mixed Infection with Fruit Phyllody Phytoplasma in Egypt.</title>
        <authorList>
            <person name="Sofy A.R."/>
        </authorList>
    </citation>
    <scope>NUCLEOTIDE SEQUENCE</scope>
    <source>
        <strain evidence="19">SVBV-EG</strain>
    </source>
</reference>
<evidence type="ECO:0000256" key="10">
    <source>
        <dbReference type="ARBA" id="ARBA00022828"/>
    </source>
</evidence>
<comment type="subcellular location">
    <subcellularLocation>
        <location evidence="1">Host nucleus</location>
    </subcellularLocation>
    <subcellularLocation>
        <location evidence="2">Virion</location>
    </subcellularLocation>
</comment>
<keyword evidence="10" id="KW-1145">T=7 icosahedral capsid protein</keyword>
<keyword evidence="5" id="KW-1163">Viral penetration into host nucleus</keyword>
<keyword evidence="13" id="KW-1160">Virus entry into host cell</keyword>
<evidence type="ECO:0000256" key="4">
    <source>
        <dbReference type="ARBA" id="ARBA00011242"/>
    </source>
</evidence>
<feature type="compositionally biased region" description="Basic and acidic residues" evidence="17">
    <location>
        <begin position="373"/>
        <end position="388"/>
    </location>
</feature>
<reference evidence="19" key="2">
    <citation type="submission" date="2016-01" db="EMBL/GenBank/DDBJ databases">
        <authorList>
            <person name="Oliw E.H."/>
        </authorList>
    </citation>
    <scope>NUCLEOTIDE SEQUENCE</scope>
    <source>
        <strain evidence="19">SVBV-EG</strain>
    </source>
</reference>
<keyword evidence="6 19" id="KW-0167">Capsid protein</keyword>
<evidence type="ECO:0000256" key="3">
    <source>
        <dbReference type="ARBA" id="ARBA00006778"/>
    </source>
</evidence>
<feature type="region of interest" description="Disordered" evidence="17">
    <location>
        <begin position="53"/>
        <end position="108"/>
    </location>
</feature>
<feature type="compositionally biased region" description="Acidic residues" evidence="17">
    <location>
        <begin position="454"/>
        <end position="474"/>
    </location>
</feature>
<evidence type="ECO:0000256" key="15">
    <source>
        <dbReference type="ARBA" id="ARBA00031336"/>
    </source>
</evidence>
<evidence type="ECO:0000256" key="14">
    <source>
        <dbReference type="ARBA" id="ARBA00024644"/>
    </source>
</evidence>
<comment type="subunit">
    <text evidence="4">Interacts (via nuclear localization signal) with host importin alpha.</text>
</comment>
<dbReference type="InterPro" id="IPR001988">
    <property type="entry name" value="Caulimo_coat"/>
</dbReference>
<organism evidence="19">
    <name type="scientific">Strawberry vein banding virus</name>
    <dbReference type="NCBI Taxonomy" id="47903"/>
    <lineage>
        <taxon>Viruses</taxon>
        <taxon>Riboviria</taxon>
        <taxon>Pararnavirae</taxon>
        <taxon>Artverviricota</taxon>
        <taxon>Revtraviricetes</taxon>
        <taxon>Ortervirales</taxon>
        <taxon>Caulimoviridae</taxon>
        <taxon>Caulimovirus</taxon>
        <taxon>Caulimovirus venafragariae</taxon>
    </lineage>
</organism>
<dbReference type="SMART" id="SM00343">
    <property type="entry name" value="ZnF_C2HC"/>
    <property type="match status" value="1"/>
</dbReference>
<feature type="region of interest" description="Disordered" evidence="17">
    <location>
        <begin position="450"/>
        <end position="474"/>
    </location>
</feature>
<dbReference type="Pfam" id="PF22909">
    <property type="entry name" value="Caulimovir_coat_dom"/>
    <property type="match status" value="1"/>
</dbReference>
<evidence type="ECO:0000256" key="12">
    <source>
        <dbReference type="ARBA" id="ARBA00022844"/>
    </source>
</evidence>
<dbReference type="GO" id="GO:0005198">
    <property type="term" value="F:structural molecule activity"/>
    <property type="evidence" value="ECO:0007669"/>
    <property type="project" value="InterPro"/>
</dbReference>
<sequence length="474" mass="55959">MVSRRERLEQLFEEDLPEMDTIIQYLSLLDHELDDCQEEKLQVLVAKEMIDYSSSEDDEPARNVKVNIKEEDEETYRPNRKRRGNSSSQPNYTRYDIPQEYVPNRKTGLTNTKSLDLDCASNRRQLIEEWDNEMRLIIKTEKALTNDFDLILTLAKSKTVGNAKQLLESLHTEAFKQASTTGEEFLTTLTNSFYTIFVGTNYLTQGTREKEKAVQEARNRLVKLQICNLCSLESFFCDYETNLLKLPIEEWPKYIEEYIRKIPFVGMEVLEEYSKQDSITKGSLGYAHNLIKAYMEKKCKSLKIKKEIRRNMCCPKFSSPETQYGCKPISHKKAKKQKYKKYYKKKYRLRKPKRWTNSRRKYSGRKLFRRKRDQKEETSQQSPEEKKKFCPQGKTTCRCWICNEIGHFAKDCRNKSANHNKIIEELQSLQLEPVFDLNELKIEEKFWELKEVSESSESESEISSDESSDSEDLE</sequence>
<evidence type="ECO:0000313" key="19">
    <source>
        <dbReference type="EMBL" id="AMB57362.1"/>
    </source>
</evidence>
<comment type="function">
    <text evidence="14">Self assembles to form an icosahedral capsid, about 50 nm in diameter, nm, composed of 420 subunits of the viral capsid protein. The capsid encapsulates the genomic dsDNA. Following virus entry into host cell, provides nuclear import of the viral genome. Virus particles do not enter the nucleus, but dock at the nuclear membrane through the interaction with host importins.</text>
</comment>
<proteinExistence type="inferred from homology"/>
<accession>A0A2Z1CG73</accession>
<feature type="region of interest" description="Disordered" evidence="17">
    <location>
        <begin position="360"/>
        <end position="390"/>
    </location>
</feature>
<dbReference type="Pfam" id="PF00098">
    <property type="entry name" value="zf-CCHC"/>
    <property type="match status" value="1"/>
</dbReference>
<dbReference type="GO" id="GO:0046718">
    <property type="term" value="P:symbiont entry into host cell"/>
    <property type="evidence" value="ECO:0007669"/>
    <property type="project" value="UniProtKB-KW"/>
</dbReference>
<evidence type="ECO:0000256" key="13">
    <source>
        <dbReference type="ARBA" id="ARBA00023296"/>
    </source>
</evidence>
<keyword evidence="8" id="KW-0479">Metal-binding</keyword>
<dbReference type="EMBL" id="KU366260">
    <property type="protein sequence ID" value="AMB57362.1"/>
    <property type="molecule type" value="Genomic_DNA"/>
</dbReference>
<evidence type="ECO:0000256" key="1">
    <source>
        <dbReference type="ARBA" id="ARBA00004147"/>
    </source>
</evidence>
<gene>
    <name evidence="19" type="primary">ORF-IV</name>
</gene>
<dbReference type="GO" id="GO:0003676">
    <property type="term" value="F:nucleic acid binding"/>
    <property type="evidence" value="ECO:0007669"/>
    <property type="project" value="InterPro"/>
</dbReference>
<evidence type="ECO:0000256" key="16">
    <source>
        <dbReference type="PROSITE-ProRule" id="PRU00047"/>
    </source>
</evidence>
<dbReference type="PRINTS" id="PR00221">
    <property type="entry name" value="CAULIMOCOAT"/>
</dbReference>
<evidence type="ECO:0000256" key="17">
    <source>
        <dbReference type="SAM" id="MobiDB-lite"/>
    </source>
</evidence>
<feature type="domain" description="CCHC-type" evidence="18">
    <location>
        <begin position="398"/>
        <end position="414"/>
    </location>
</feature>
<dbReference type="GO" id="GO:0042025">
    <property type="term" value="C:host cell nucleus"/>
    <property type="evidence" value="ECO:0007669"/>
    <property type="project" value="UniProtKB-SubCell"/>
</dbReference>
<dbReference type="GO" id="GO:0008270">
    <property type="term" value="F:zinc ion binding"/>
    <property type="evidence" value="ECO:0007669"/>
    <property type="project" value="UniProtKB-KW"/>
</dbReference>
<evidence type="ECO:0000259" key="18">
    <source>
        <dbReference type="PROSITE" id="PS50158"/>
    </source>
</evidence>
<dbReference type="GO" id="GO:0075732">
    <property type="term" value="P:viral penetration into host nucleus"/>
    <property type="evidence" value="ECO:0007669"/>
    <property type="project" value="UniProtKB-KW"/>
</dbReference>
<protein>
    <recommendedName>
        <fullName evidence="15">Coat protein</fullName>
    </recommendedName>
</protein>
<evidence type="ECO:0000256" key="5">
    <source>
        <dbReference type="ARBA" id="ARBA00022524"/>
    </source>
</evidence>
<comment type="similarity">
    <text evidence="3">Belongs to the caulimoviridae capsid protein family.</text>
</comment>
<evidence type="ECO:0000256" key="2">
    <source>
        <dbReference type="ARBA" id="ARBA00004328"/>
    </source>
</evidence>
<name>A0A2Z1CG73_9VIRU</name>
<evidence type="ECO:0000256" key="6">
    <source>
        <dbReference type="ARBA" id="ARBA00022561"/>
    </source>
</evidence>
<keyword evidence="11" id="KW-0862">Zinc</keyword>
<keyword evidence="9 16" id="KW-0863">Zinc-finger</keyword>
<evidence type="ECO:0000256" key="9">
    <source>
        <dbReference type="ARBA" id="ARBA00022771"/>
    </source>
</evidence>